<dbReference type="PANTHER" id="PTHR43213:SF5">
    <property type="entry name" value="BIFUNCTIONAL DTTP_UTP PYROPHOSPHATASE_METHYLTRANSFERASE PROTEIN-RELATED"/>
    <property type="match status" value="1"/>
</dbReference>
<comment type="catalytic activity">
    <reaction evidence="3">
        <text>a ribonucleoside 5'-triphosphate + H2O = a ribonucleoside 5'-phosphate + diphosphate + H(+)</text>
        <dbReference type="Rhea" id="RHEA:23996"/>
        <dbReference type="ChEBI" id="CHEBI:15377"/>
        <dbReference type="ChEBI" id="CHEBI:15378"/>
        <dbReference type="ChEBI" id="CHEBI:33019"/>
        <dbReference type="ChEBI" id="CHEBI:58043"/>
        <dbReference type="ChEBI" id="CHEBI:61557"/>
        <dbReference type="EC" id="3.6.1.9"/>
    </reaction>
</comment>
<dbReference type="SUPFAM" id="SSF55811">
    <property type="entry name" value="Nudix"/>
    <property type="match status" value="1"/>
</dbReference>
<dbReference type="CDD" id="cd18877">
    <property type="entry name" value="NUDIX_Hydrolase"/>
    <property type="match status" value="1"/>
</dbReference>
<evidence type="ECO:0000313" key="7">
    <source>
        <dbReference type="Proteomes" id="UP000252345"/>
    </source>
</evidence>
<keyword evidence="7" id="KW-1185">Reference proteome</keyword>
<evidence type="ECO:0000259" key="5">
    <source>
        <dbReference type="PROSITE" id="PS51462"/>
    </source>
</evidence>
<feature type="region of interest" description="Disordered" evidence="4">
    <location>
        <begin position="259"/>
        <end position="278"/>
    </location>
</feature>
<dbReference type="EC" id="3.6.1.9" evidence="3"/>
<dbReference type="Gene3D" id="3.90.950.10">
    <property type="match status" value="1"/>
</dbReference>
<evidence type="ECO:0000256" key="4">
    <source>
        <dbReference type="SAM" id="MobiDB-lite"/>
    </source>
</evidence>
<comment type="function">
    <text evidence="3">Nucleoside triphosphate pyrophosphatase. May have a dual role in cell division arrest and in preventing the incorporation of modified nucleotides into cellular nucleic acids.</text>
</comment>
<dbReference type="InterPro" id="IPR029001">
    <property type="entry name" value="ITPase-like_fam"/>
</dbReference>
<comment type="cofactor">
    <cofactor evidence="1 3">
        <name>a divalent metal cation</name>
        <dbReference type="ChEBI" id="CHEBI:60240"/>
    </cofactor>
</comment>
<keyword evidence="2 3" id="KW-0378">Hydrolase</keyword>
<reference evidence="6 7" key="1">
    <citation type="submission" date="2017-10" db="EMBL/GenBank/DDBJ databases">
        <title>Bifidobacterium xylocopum sp. nov. and Bifidobacterium aemilianum sp. nov., from the carpenter bee (Xylocopa violacea) digestive tract.</title>
        <authorList>
            <person name="Alberoni D."/>
            <person name="Baffoni L."/>
            <person name="Di Gioia D."/>
            <person name="Gaggia F."/>
            <person name="Biavati B."/>
        </authorList>
    </citation>
    <scope>NUCLEOTIDE SEQUENCE [LARGE SCALE GENOMIC DNA]</scope>
    <source>
        <strain evidence="6 7">XV2</strain>
    </source>
</reference>
<dbReference type="Proteomes" id="UP000252345">
    <property type="component" value="Unassembled WGS sequence"/>
</dbReference>
<dbReference type="GO" id="GO:0009117">
    <property type="term" value="P:nucleotide metabolic process"/>
    <property type="evidence" value="ECO:0007669"/>
    <property type="project" value="UniProtKB-KW"/>
</dbReference>
<gene>
    <name evidence="6" type="primary">maf</name>
    <name evidence="6" type="ORF">CRD59_06710</name>
</gene>
<dbReference type="Gene3D" id="3.90.79.10">
    <property type="entry name" value="Nucleoside Triphosphate Pyrophosphohydrolase"/>
    <property type="match status" value="1"/>
</dbReference>
<evidence type="ECO:0000313" key="6">
    <source>
        <dbReference type="EMBL" id="RBP98867.1"/>
    </source>
</evidence>
<keyword evidence="3" id="KW-0546">Nucleotide metabolism</keyword>
<comment type="caution">
    <text evidence="3">Lacks conserved residue(s) required for the propagation of feature annotation.</text>
</comment>
<dbReference type="Pfam" id="PF00293">
    <property type="entry name" value="NUDIX"/>
    <property type="match status" value="1"/>
</dbReference>
<name>A0A366KBX5_9BIFI</name>
<sequence>MTIPLILASQSPSRRDRLVRAGIRPTIRVSQVDEPAALQTAAAEQGVSLHFLPARERVAILAGAKAGAVQERLLAVIDAESRAAGEQVVSRPLEDGYGSVHSRLPMDRAVAGEQGMLNAGVGPLVIGCDSLFEFQGEPLGKPHTPERALERLKSMRGETGTLWTGHCLIDLATGRRANASSRAQVTFGDYTDADMAAYVATGEPLEVAGSFTLEGQGSAFIRSIEGDPSGVMGLSLPTMRSLVEGLGIKWPDLWNEREDRERQQAVRPQASAAPAGNVHQPGDGWIDCACGRLHWGLNGAAGVLLARRDPDSGLVSEVLLQHRATWSAEGGTWGVPGGAIADGESPVEGALRESHEEANISPEDIDVVGSYVEDHGPWAYTTVFAMEREGHRVEPRMNDDESLELAWVPLDQVADRKLLGAFGRDWPAFLNRLKALSPVK</sequence>
<evidence type="ECO:0000256" key="3">
    <source>
        <dbReference type="HAMAP-Rule" id="MF_00528"/>
    </source>
</evidence>
<dbReference type="RefSeq" id="WP_113853921.1">
    <property type="nucleotide sequence ID" value="NZ_PDCH01000017.1"/>
</dbReference>
<feature type="active site" description="Proton acceptor" evidence="3">
    <location>
        <position position="129"/>
    </location>
</feature>
<proteinExistence type="inferred from homology"/>
<dbReference type="AlphaFoldDB" id="A0A366KBX5"/>
<dbReference type="OrthoDB" id="3527985at2"/>
<dbReference type="NCBIfam" id="TIGR00172">
    <property type="entry name" value="maf"/>
    <property type="match status" value="1"/>
</dbReference>
<dbReference type="PROSITE" id="PS00893">
    <property type="entry name" value="NUDIX_BOX"/>
    <property type="match status" value="1"/>
</dbReference>
<dbReference type="PROSITE" id="PS51462">
    <property type="entry name" value="NUDIX"/>
    <property type="match status" value="1"/>
</dbReference>
<organism evidence="6 7">
    <name type="scientific">Bifidobacterium xylocopae</name>
    <dbReference type="NCBI Taxonomy" id="2493119"/>
    <lineage>
        <taxon>Bacteria</taxon>
        <taxon>Bacillati</taxon>
        <taxon>Actinomycetota</taxon>
        <taxon>Actinomycetes</taxon>
        <taxon>Bifidobacteriales</taxon>
        <taxon>Bifidobacteriaceae</taxon>
        <taxon>Bifidobacterium</taxon>
    </lineage>
</organism>
<dbReference type="InterPro" id="IPR015797">
    <property type="entry name" value="NUDIX_hydrolase-like_dom_sf"/>
</dbReference>
<dbReference type="PANTHER" id="PTHR43213">
    <property type="entry name" value="BIFUNCTIONAL DTTP/UTP PYROPHOSPHATASE/METHYLTRANSFERASE PROTEIN-RELATED"/>
    <property type="match status" value="1"/>
</dbReference>
<dbReference type="Pfam" id="PF02545">
    <property type="entry name" value="Maf"/>
    <property type="match status" value="1"/>
</dbReference>
<dbReference type="InterPro" id="IPR020084">
    <property type="entry name" value="NUDIX_hydrolase_CS"/>
</dbReference>
<evidence type="ECO:0000256" key="2">
    <source>
        <dbReference type="ARBA" id="ARBA00022801"/>
    </source>
</evidence>
<evidence type="ECO:0000256" key="1">
    <source>
        <dbReference type="ARBA" id="ARBA00001968"/>
    </source>
</evidence>
<dbReference type="GO" id="GO:0047429">
    <property type="term" value="F:nucleoside triphosphate diphosphatase activity"/>
    <property type="evidence" value="ECO:0007669"/>
    <property type="project" value="UniProtKB-EC"/>
</dbReference>
<dbReference type="EMBL" id="PDCH01000017">
    <property type="protein sequence ID" value="RBP98867.1"/>
    <property type="molecule type" value="Genomic_DNA"/>
</dbReference>
<dbReference type="SUPFAM" id="SSF52972">
    <property type="entry name" value="ITPase-like"/>
    <property type="match status" value="1"/>
</dbReference>
<dbReference type="HAMAP" id="MF_00528">
    <property type="entry name" value="Maf"/>
    <property type="match status" value="1"/>
</dbReference>
<dbReference type="GO" id="GO:0005737">
    <property type="term" value="C:cytoplasm"/>
    <property type="evidence" value="ECO:0007669"/>
    <property type="project" value="UniProtKB-SubCell"/>
</dbReference>
<dbReference type="CDD" id="cd00555">
    <property type="entry name" value="Maf"/>
    <property type="match status" value="1"/>
</dbReference>
<comment type="catalytic activity">
    <reaction evidence="3">
        <text>a 2'-deoxyribonucleoside 5'-triphosphate + H2O = a 2'-deoxyribonucleoside 5'-phosphate + diphosphate + H(+)</text>
        <dbReference type="Rhea" id="RHEA:44644"/>
        <dbReference type="ChEBI" id="CHEBI:15377"/>
        <dbReference type="ChEBI" id="CHEBI:15378"/>
        <dbReference type="ChEBI" id="CHEBI:33019"/>
        <dbReference type="ChEBI" id="CHEBI:61560"/>
        <dbReference type="ChEBI" id="CHEBI:65317"/>
        <dbReference type="EC" id="3.6.1.9"/>
    </reaction>
</comment>
<dbReference type="InterPro" id="IPR000086">
    <property type="entry name" value="NUDIX_hydrolase_dom"/>
</dbReference>
<protein>
    <recommendedName>
        <fullName evidence="3">Nucleoside triphosphate pyrophosphatase</fullName>
        <ecNumber evidence="3">3.6.1.9</ecNumber>
    </recommendedName>
    <alternativeName>
        <fullName evidence="3">Nucleotide pyrophosphatase</fullName>
        <shortName evidence="3">Nucleotide PPase</shortName>
    </alternativeName>
</protein>
<feature type="domain" description="Nudix hydrolase" evidence="5">
    <location>
        <begin position="296"/>
        <end position="433"/>
    </location>
</feature>
<comment type="similarity">
    <text evidence="3">Belongs to the Maf family.</text>
</comment>
<keyword evidence="3" id="KW-0963">Cytoplasm</keyword>
<comment type="caution">
    <text evidence="6">The sequence shown here is derived from an EMBL/GenBank/DDBJ whole genome shotgun (WGS) entry which is preliminary data.</text>
</comment>
<dbReference type="InterPro" id="IPR003697">
    <property type="entry name" value="Maf-like"/>
</dbReference>
<accession>A0A366KBX5</accession>
<comment type="subcellular location">
    <subcellularLocation>
        <location evidence="3">Cytoplasm</location>
    </subcellularLocation>
</comment>